<accession>A0A8H6M750</accession>
<protein>
    <submittedName>
        <fullName evidence="1">Uncharacterized protein</fullName>
    </submittedName>
</protein>
<name>A0A8H6M750_9AGAR</name>
<dbReference type="Proteomes" id="UP000521943">
    <property type="component" value="Unassembled WGS sequence"/>
</dbReference>
<keyword evidence="2" id="KW-1185">Reference proteome</keyword>
<sequence length="252" mass="28266">MTGRTAESEKTSFVRSEAGVAMGSLVQGRNCQCQVCVMVKRSEWKSELDSLPSGEGWSQRPGKLREVRTRWGTIREGSEVQRCSLDIAASPPSTSLFHSPTHHISTPIQPTHPAKANDGGKHTEPHIHARTILPHTHLSFQARNPHLTHPLRHAKPSYSAPRLSEAPTIQRNNAYALLQGLWERDRWSLQPIWVKKRERSSIMRPMFVEVLRKAQTRFVCIPGSDSFGMCQNIRAPKGLAGSSDTRRAEIDI</sequence>
<organism evidence="1 2">
    <name type="scientific">Ephemerocybe angulata</name>
    <dbReference type="NCBI Taxonomy" id="980116"/>
    <lineage>
        <taxon>Eukaryota</taxon>
        <taxon>Fungi</taxon>
        <taxon>Dikarya</taxon>
        <taxon>Basidiomycota</taxon>
        <taxon>Agaricomycotina</taxon>
        <taxon>Agaricomycetes</taxon>
        <taxon>Agaricomycetidae</taxon>
        <taxon>Agaricales</taxon>
        <taxon>Agaricineae</taxon>
        <taxon>Psathyrellaceae</taxon>
        <taxon>Ephemerocybe</taxon>
    </lineage>
</organism>
<evidence type="ECO:0000313" key="1">
    <source>
        <dbReference type="EMBL" id="KAF6758313.1"/>
    </source>
</evidence>
<gene>
    <name evidence="1" type="ORF">DFP72DRAFT_845245</name>
</gene>
<evidence type="ECO:0000313" key="2">
    <source>
        <dbReference type="Proteomes" id="UP000521943"/>
    </source>
</evidence>
<reference evidence="1 2" key="1">
    <citation type="submission" date="2020-07" db="EMBL/GenBank/DDBJ databases">
        <title>Comparative genomics of pyrophilous fungi reveals a link between fire events and developmental genes.</title>
        <authorList>
            <consortium name="DOE Joint Genome Institute"/>
            <person name="Steindorff A.S."/>
            <person name="Carver A."/>
            <person name="Calhoun S."/>
            <person name="Stillman K."/>
            <person name="Liu H."/>
            <person name="Lipzen A."/>
            <person name="Pangilinan J."/>
            <person name="Labutti K."/>
            <person name="Bruns T.D."/>
            <person name="Grigoriev I.V."/>
        </authorList>
    </citation>
    <scope>NUCLEOTIDE SEQUENCE [LARGE SCALE GENOMIC DNA]</scope>
    <source>
        <strain evidence="1 2">CBS 144469</strain>
    </source>
</reference>
<dbReference type="AlphaFoldDB" id="A0A8H6M750"/>
<proteinExistence type="predicted"/>
<dbReference type="EMBL" id="JACGCI010000019">
    <property type="protein sequence ID" value="KAF6758313.1"/>
    <property type="molecule type" value="Genomic_DNA"/>
</dbReference>
<comment type="caution">
    <text evidence="1">The sequence shown here is derived from an EMBL/GenBank/DDBJ whole genome shotgun (WGS) entry which is preliminary data.</text>
</comment>